<evidence type="ECO:0000313" key="2">
    <source>
        <dbReference type="Proteomes" id="UP000076021"/>
    </source>
</evidence>
<dbReference type="InterPro" id="IPR009343">
    <property type="entry name" value="DUF1002"/>
</dbReference>
<keyword evidence="2" id="KW-1185">Reference proteome</keyword>
<dbReference type="Proteomes" id="UP000076021">
    <property type="component" value="Chromosome"/>
</dbReference>
<dbReference type="STRING" id="241244.ATY39_12700"/>
<dbReference type="AlphaFoldDB" id="A0A143HFB8"/>
<reference evidence="2" key="2">
    <citation type="submission" date="2016-03" db="EMBL/GenBank/DDBJ databases">
        <authorList>
            <person name="Ploux O."/>
        </authorList>
    </citation>
    <scope>NUCLEOTIDE SEQUENCE [LARGE SCALE GENOMIC DNA]</scope>
    <source>
        <strain evidence="2">PP9</strain>
    </source>
</reference>
<dbReference type="RefSeq" id="WP_066790317.1">
    <property type="nucleotide sequence ID" value="NZ_BJVD01000007.1"/>
</dbReference>
<dbReference type="EMBL" id="CP014806">
    <property type="protein sequence ID" value="AMX00191.1"/>
    <property type="molecule type" value="Genomic_DNA"/>
</dbReference>
<accession>A0A143HFB8</accession>
<dbReference type="OrthoDB" id="9810153at2"/>
<dbReference type="Pfam" id="PF06207">
    <property type="entry name" value="DUF1002"/>
    <property type="match status" value="1"/>
</dbReference>
<organism evidence="1 2">
    <name type="scientific">Rummeliibacillus stabekisii</name>
    <dbReference type="NCBI Taxonomy" id="241244"/>
    <lineage>
        <taxon>Bacteria</taxon>
        <taxon>Bacillati</taxon>
        <taxon>Bacillota</taxon>
        <taxon>Bacilli</taxon>
        <taxon>Bacillales</taxon>
        <taxon>Caryophanaceae</taxon>
        <taxon>Rummeliibacillus</taxon>
    </lineage>
</organism>
<dbReference type="KEGG" id="rst:ATY39_12700"/>
<name>A0A143HFB8_9BACL</name>
<evidence type="ECO:0000313" key="1">
    <source>
        <dbReference type="EMBL" id="AMX00191.1"/>
    </source>
</evidence>
<reference evidence="1 2" key="1">
    <citation type="journal article" date="2016" name="Genome Announc.">
        <title>Whole-Genome Sequence of Rummeliibacillus stabekisii Strain PP9 Isolated from Antarctic Soil.</title>
        <authorList>
            <person name="da Mota F.F."/>
            <person name="Vollu R.E."/>
            <person name="Jurelevicius D."/>
            <person name="Seldin L."/>
        </authorList>
    </citation>
    <scope>NUCLEOTIDE SEQUENCE [LARGE SCALE GENOMIC DNA]</scope>
    <source>
        <strain evidence="1 2">PP9</strain>
    </source>
</reference>
<proteinExistence type="predicted"/>
<sequence>MKKQLVAVLAAFCLTTAIATPIKSYASTSTTDSSGEVVNEKLGDPIVVYGGSLSDSEKASVKSSLGVSGNSGIKEITITGADIAKYIENGNASARLYSSAKITPKNEGSGLVINIVTPENITEVTSDMYSNAMLTAGIEDATVEVAAPKKVTGHSALAGIYKAYEVTTGKKLDPERTDVANQELSVATDIAQNSNVDDKKVGELLTEIKKQIAEQKPATKEDVAKIVDEQLKKLEISLSDKDRQLLIDLMNKISNLDINFGKWSSQLNDLSGNIKDKLSKINDDIKNDTGFWASVKNFFKKIIDGISGLFG</sequence>
<gene>
    <name evidence="1" type="ORF">ATY39_12700</name>
</gene>
<protein>
    <submittedName>
        <fullName evidence="1">Uncharacterized protein</fullName>
    </submittedName>
</protein>